<evidence type="ECO:0000259" key="1">
    <source>
        <dbReference type="Pfam" id="PF20700"/>
    </source>
</evidence>
<evidence type="ECO:0000313" key="2">
    <source>
        <dbReference type="EMBL" id="KAJ4445231.1"/>
    </source>
</evidence>
<accession>A0ABQ8TH17</accession>
<feature type="domain" description="Mutator-like transposase" evidence="1">
    <location>
        <begin position="3"/>
        <end position="121"/>
    </location>
</feature>
<evidence type="ECO:0000313" key="3">
    <source>
        <dbReference type="Proteomes" id="UP001148838"/>
    </source>
</evidence>
<organism evidence="2 3">
    <name type="scientific">Periplaneta americana</name>
    <name type="common">American cockroach</name>
    <name type="synonym">Blatta americana</name>
    <dbReference type="NCBI Taxonomy" id="6978"/>
    <lineage>
        <taxon>Eukaryota</taxon>
        <taxon>Metazoa</taxon>
        <taxon>Ecdysozoa</taxon>
        <taxon>Arthropoda</taxon>
        <taxon>Hexapoda</taxon>
        <taxon>Insecta</taxon>
        <taxon>Pterygota</taxon>
        <taxon>Neoptera</taxon>
        <taxon>Polyneoptera</taxon>
        <taxon>Dictyoptera</taxon>
        <taxon>Blattodea</taxon>
        <taxon>Blattoidea</taxon>
        <taxon>Blattidae</taxon>
        <taxon>Blattinae</taxon>
        <taxon>Periplaneta</taxon>
    </lineage>
</organism>
<dbReference type="InterPro" id="IPR049012">
    <property type="entry name" value="Mutator_transp_dom"/>
</dbReference>
<reference evidence="2 3" key="1">
    <citation type="journal article" date="2022" name="Allergy">
        <title>Genome assembly and annotation of Periplaneta americana reveal a comprehensive cockroach allergen profile.</title>
        <authorList>
            <person name="Wang L."/>
            <person name="Xiong Q."/>
            <person name="Saelim N."/>
            <person name="Wang L."/>
            <person name="Nong W."/>
            <person name="Wan A.T."/>
            <person name="Shi M."/>
            <person name="Liu X."/>
            <person name="Cao Q."/>
            <person name="Hui J.H.L."/>
            <person name="Sookrung N."/>
            <person name="Leung T.F."/>
            <person name="Tungtrongchitr A."/>
            <person name="Tsui S.K.W."/>
        </authorList>
    </citation>
    <scope>NUCLEOTIDE SEQUENCE [LARGE SCALE GENOMIC DNA]</scope>
    <source>
        <strain evidence="2">PWHHKU_190912</strain>
    </source>
</reference>
<proteinExistence type="predicted"/>
<name>A0ABQ8TH17_PERAM</name>
<sequence>MLCDGDAKTYIKLNSVKPYGKNVEIEKEECINHMGKRLGTALRGAVDKWKVLGVTLGGRGDGAITKHVITKLQKYYDKSIRSNIGNIHNMKSAIYATLHHSISTDSKPQHFLCPPGSNSWCFYKRAEADCKPPPPHKKRVGTPIRECYLAKILPIYQRLASDSLLKRCQMGKTQKCERKSSFNDMEAVPKGNFCFKTTGRICSVPSC</sequence>
<dbReference type="Pfam" id="PF20700">
    <property type="entry name" value="Mutator"/>
    <property type="match status" value="1"/>
</dbReference>
<keyword evidence="3" id="KW-1185">Reference proteome</keyword>
<dbReference type="Proteomes" id="UP001148838">
    <property type="component" value="Unassembled WGS sequence"/>
</dbReference>
<gene>
    <name evidence="2" type="ORF">ANN_07032</name>
</gene>
<comment type="caution">
    <text evidence="2">The sequence shown here is derived from an EMBL/GenBank/DDBJ whole genome shotgun (WGS) entry which is preliminary data.</text>
</comment>
<protein>
    <recommendedName>
        <fullName evidence="1">Mutator-like transposase domain-containing protein</fullName>
    </recommendedName>
</protein>
<dbReference type="EMBL" id="JAJSOF020000011">
    <property type="protein sequence ID" value="KAJ4445231.1"/>
    <property type="molecule type" value="Genomic_DNA"/>
</dbReference>